<gene>
    <name evidence="2" type="ORF">PCASD_04537</name>
</gene>
<reference evidence="2 3" key="1">
    <citation type="submission" date="2017-11" db="EMBL/GenBank/DDBJ databases">
        <title>De novo assembly and phasing of dikaryotic genomes from two isolates of Puccinia coronata f. sp. avenae, the causal agent of oat crown rust.</title>
        <authorList>
            <person name="Miller M.E."/>
            <person name="Zhang Y."/>
            <person name="Omidvar V."/>
            <person name="Sperschneider J."/>
            <person name="Schwessinger B."/>
            <person name="Raley C."/>
            <person name="Palmer J.M."/>
            <person name="Garnica D."/>
            <person name="Upadhyaya N."/>
            <person name="Rathjen J."/>
            <person name="Taylor J.M."/>
            <person name="Park R.F."/>
            <person name="Dodds P.N."/>
            <person name="Hirsch C.D."/>
            <person name="Kianian S.F."/>
            <person name="Figueroa M."/>
        </authorList>
    </citation>
    <scope>NUCLEOTIDE SEQUENCE [LARGE SCALE GENOMIC DNA]</scope>
    <source>
        <strain evidence="2">12SD80</strain>
    </source>
</reference>
<evidence type="ECO:0000313" key="3">
    <source>
        <dbReference type="Proteomes" id="UP000235392"/>
    </source>
</evidence>
<name>A0A2N5V524_9BASI</name>
<comment type="caution">
    <text evidence="2">The sequence shown here is derived from an EMBL/GenBank/DDBJ whole genome shotgun (WGS) entry which is preliminary data.</text>
</comment>
<organism evidence="2 3">
    <name type="scientific">Puccinia coronata f. sp. avenae</name>
    <dbReference type="NCBI Taxonomy" id="200324"/>
    <lineage>
        <taxon>Eukaryota</taxon>
        <taxon>Fungi</taxon>
        <taxon>Dikarya</taxon>
        <taxon>Basidiomycota</taxon>
        <taxon>Pucciniomycotina</taxon>
        <taxon>Pucciniomycetes</taxon>
        <taxon>Pucciniales</taxon>
        <taxon>Pucciniaceae</taxon>
        <taxon>Puccinia</taxon>
    </lineage>
</organism>
<dbReference type="EMBL" id="PGCI01000051">
    <property type="protein sequence ID" value="PLW45101.1"/>
    <property type="molecule type" value="Genomic_DNA"/>
</dbReference>
<dbReference type="AlphaFoldDB" id="A0A2N5V524"/>
<feature type="region of interest" description="Disordered" evidence="1">
    <location>
        <begin position="1"/>
        <end position="60"/>
    </location>
</feature>
<protein>
    <submittedName>
        <fullName evidence="2">Uncharacterized protein</fullName>
    </submittedName>
</protein>
<sequence length="60" mass="6797">MDVTNQNNRSKISGSDNDQDKSQNQDHQSVADRFQPSKLIARISKTNDKLPEKLQATQAR</sequence>
<evidence type="ECO:0000256" key="1">
    <source>
        <dbReference type="SAM" id="MobiDB-lite"/>
    </source>
</evidence>
<proteinExistence type="predicted"/>
<feature type="compositionally biased region" description="Polar residues" evidence="1">
    <location>
        <begin position="1"/>
        <end position="12"/>
    </location>
</feature>
<evidence type="ECO:0000313" key="2">
    <source>
        <dbReference type="EMBL" id="PLW45101.1"/>
    </source>
</evidence>
<accession>A0A2N5V524</accession>
<dbReference type="Proteomes" id="UP000235392">
    <property type="component" value="Unassembled WGS sequence"/>
</dbReference>